<keyword evidence="13" id="KW-0175">Coiled coil</keyword>
<keyword evidence="6 12" id="KW-0032">Aminotransferase</keyword>
<evidence type="ECO:0000256" key="8">
    <source>
        <dbReference type="ARBA" id="ARBA00022679"/>
    </source>
</evidence>
<comment type="caution">
    <text evidence="15">The sequence shown here is derived from an EMBL/GenBank/DDBJ whole genome shotgun (WGS) entry which is preliminary data.</text>
</comment>
<evidence type="ECO:0000256" key="3">
    <source>
        <dbReference type="ARBA" id="ARBA00005189"/>
    </source>
</evidence>
<proteinExistence type="inferred from homology"/>
<keyword evidence="16" id="KW-1185">Reference proteome</keyword>
<evidence type="ECO:0000313" key="15">
    <source>
        <dbReference type="EMBL" id="TKS56264.1"/>
    </source>
</evidence>
<dbReference type="GO" id="GO:0004400">
    <property type="term" value="F:histidinol-phosphate transaminase activity"/>
    <property type="evidence" value="ECO:0007669"/>
    <property type="project" value="UniProtKB-UniRule"/>
</dbReference>
<keyword evidence="9 12" id="KW-0663">Pyridoxal phosphate</keyword>
<dbReference type="InterPro" id="IPR015422">
    <property type="entry name" value="PyrdxlP-dep_Trfase_small"/>
</dbReference>
<sequence length="350" mass="40020">MTDNFDISKLIRPELLELKPYASARDEFSTSSKDITFLDANENPFQSHLNRYPDPYQTELKAEIAQFKNLSPKQILLGNGSDEVIDLLVRLFCQPYQDEILIFPPTYGMYQVVAELNTVKIKTVNLNADFQIDVSKTLNEISNQTKLIFICSPNNPTGNAMSRENVIQLLNQFKGIVVVDEAYQDFSNQTSMLENLNDFNNLVVMQTFSKAFGLAGARLGMCFANPDIIQYLNRIKPPYNVNQLTQDAARKQLKNTQDVQEQINILKEEKLKLKAALKNVDWVKKVYPSDANFLLVKVDNANKRYQMFIDHNIVVRNRHGQPGCLNCLRITVGTPKENAYLIKILNQFKL</sequence>
<dbReference type="Pfam" id="PF00155">
    <property type="entry name" value="Aminotran_1_2"/>
    <property type="match status" value="1"/>
</dbReference>
<dbReference type="Proteomes" id="UP000306552">
    <property type="component" value="Unassembled WGS sequence"/>
</dbReference>
<organism evidence="15 16">
    <name type="scientific">Mesohalobacter halotolerans</name>
    <dbReference type="NCBI Taxonomy" id="1883405"/>
    <lineage>
        <taxon>Bacteria</taxon>
        <taxon>Pseudomonadati</taxon>
        <taxon>Bacteroidota</taxon>
        <taxon>Flavobacteriia</taxon>
        <taxon>Flavobacteriales</taxon>
        <taxon>Flavobacteriaceae</taxon>
        <taxon>Mesohalobacter</taxon>
    </lineage>
</organism>
<dbReference type="InterPro" id="IPR015424">
    <property type="entry name" value="PyrdxlP-dep_Trfase"/>
</dbReference>
<dbReference type="InterPro" id="IPR001917">
    <property type="entry name" value="Aminotrans_II_pyridoxalP_BS"/>
</dbReference>
<dbReference type="PANTHER" id="PTHR42885">
    <property type="entry name" value="HISTIDINOL-PHOSPHATE AMINOTRANSFERASE-RELATED"/>
    <property type="match status" value="1"/>
</dbReference>
<reference evidence="15 16" key="1">
    <citation type="submission" date="2019-04" db="EMBL/GenBank/DDBJ databases">
        <title>Psychroflexus halotolerans sp. nov., isolated from a marine solar saltern.</title>
        <authorList>
            <person name="Feng X."/>
        </authorList>
    </citation>
    <scope>NUCLEOTIDE SEQUENCE [LARGE SCALE GENOMIC DNA]</scope>
    <source>
        <strain evidence="15 16">WDS2C27</strain>
    </source>
</reference>
<feature type="domain" description="Aminotransferase class I/classII large" evidence="14">
    <location>
        <begin position="47"/>
        <end position="344"/>
    </location>
</feature>
<dbReference type="GO" id="GO:0000105">
    <property type="term" value="P:L-histidine biosynthetic process"/>
    <property type="evidence" value="ECO:0007669"/>
    <property type="project" value="UniProtKB-UniRule"/>
</dbReference>
<evidence type="ECO:0000259" key="14">
    <source>
        <dbReference type="Pfam" id="PF00155"/>
    </source>
</evidence>
<evidence type="ECO:0000256" key="13">
    <source>
        <dbReference type="SAM" id="Coils"/>
    </source>
</evidence>
<dbReference type="Gene3D" id="3.40.640.10">
    <property type="entry name" value="Type I PLP-dependent aspartate aminotransferase-like (Major domain)"/>
    <property type="match status" value="1"/>
</dbReference>
<evidence type="ECO:0000256" key="11">
    <source>
        <dbReference type="ARBA" id="ARBA00047481"/>
    </source>
</evidence>
<dbReference type="Gene3D" id="3.90.1150.10">
    <property type="entry name" value="Aspartate Aminotransferase, domain 1"/>
    <property type="match status" value="1"/>
</dbReference>
<comment type="similarity">
    <text evidence="4 12">Belongs to the class-II pyridoxal-phosphate-dependent aminotransferase family. Histidinol-phosphate aminotransferase subfamily.</text>
</comment>
<gene>
    <name evidence="12 15" type="primary">hisC</name>
    <name evidence="15" type="ORF">FCN74_09685</name>
</gene>
<dbReference type="GO" id="GO:0030170">
    <property type="term" value="F:pyridoxal phosphate binding"/>
    <property type="evidence" value="ECO:0007669"/>
    <property type="project" value="InterPro"/>
</dbReference>
<comment type="pathway">
    <text evidence="3">Lipid metabolism.</text>
</comment>
<dbReference type="InterPro" id="IPR015421">
    <property type="entry name" value="PyrdxlP-dep_Trfase_major"/>
</dbReference>
<accession>A0A4U5TS76</accession>
<dbReference type="OrthoDB" id="9813612at2"/>
<dbReference type="SUPFAM" id="SSF53383">
    <property type="entry name" value="PLP-dependent transferases"/>
    <property type="match status" value="1"/>
</dbReference>
<keyword evidence="8 12" id="KW-0808">Transferase</keyword>
<evidence type="ECO:0000256" key="12">
    <source>
        <dbReference type="HAMAP-Rule" id="MF_01023"/>
    </source>
</evidence>
<dbReference type="UniPathway" id="UPA00031">
    <property type="reaction ID" value="UER00012"/>
</dbReference>
<comment type="subunit">
    <text evidence="5 12">Homodimer.</text>
</comment>
<evidence type="ECO:0000256" key="7">
    <source>
        <dbReference type="ARBA" id="ARBA00022605"/>
    </source>
</evidence>
<dbReference type="PANTHER" id="PTHR42885:SF2">
    <property type="entry name" value="HISTIDINOL-PHOSPHATE AMINOTRANSFERASE"/>
    <property type="match status" value="1"/>
</dbReference>
<comment type="cofactor">
    <cofactor evidence="1 12">
        <name>pyridoxal 5'-phosphate</name>
        <dbReference type="ChEBI" id="CHEBI:597326"/>
    </cofactor>
</comment>
<evidence type="ECO:0000256" key="1">
    <source>
        <dbReference type="ARBA" id="ARBA00001933"/>
    </source>
</evidence>
<keyword evidence="10 12" id="KW-0368">Histidine biosynthesis</keyword>
<dbReference type="RefSeq" id="WP_138932380.1">
    <property type="nucleotide sequence ID" value="NZ_SWMU01000003.1"/>
</dbReference>
<dbReference type="AlphaFoldDB" id="A0A4U5TS76"/>
<dbReference type="EC" id="2.6.1.9" evidence="12"/>
<dbReference type="EMBL" id="SWMU01000003">
    <property type="protein sequence ID" value="TKS56264.1"/>
    <property type="molecule type" value="Genomic_DNA"/>
</dbReference>
<evidence type="ECO:0000256" key="6">
    <source>
        <dbReference type="ARBA" id="ARBA00022576"/>
    </source>
</evidence>
<comment type="pathway">
    <text evidence="2 12">Amino-acid biosynthesis; L-histidine biosynthesis; L-histidine from 5-phospho-alpha-D-ribose 1-diphosphate: step 7/9.</text>
</comment>
<evidence type="ECO:0000256" key="9">
    <source>
        <dbReference type="ARBA" id="ARBA00022898"/>
    </source>
</evidence>
<evidence type="ECO:0000256" key="5">
    <source>
        <dbReference type="ARBA" id="ARBA00011738"/>
    </source>
</evidence>
<comment type="catalytic activity">
    <reaction evidence="11 12">
        <text>L-histidinol phosphate + 2-oxoglutarate = 3-(imidazol-4-yl)-2-oxopropyl phosphate + L-glutamate</text>
        <dbReference type="Rhea" id="RHEA:23744"/>
        <dbReference type="ChEBI" id="CHEBI:16810"/>
        <dbReference type="ChEBI" id="CHEBI:29985"/>
        <dbReference type="ChEBI" id="CHEBI:57766"/>
        <dbReference type="ChEBI" id="CHEBI:57980"/>
        <dbReference type="EC" id="2.6.1.9"/>
    </reaction>
</comment>
<dbReference type="InterPro" id="IPR005861">
    <property type="entry name" value="HisP_aminotrans"/>
</dbReference>
<dbReference type="HAMAP" id="MF_01023">
    <property type="entry name" value="HisC_aminotrans_2"/>
    <property type="match status" value="1"/>
</dbReference>
<dbReference type="InterPro" id="IPR004839">
    <property type="entry name" value="Aminotransferase_I/II_large"/>
</dbReference>
<dbReference type="PROSITE" id="PS00599">
    <property type="entry name" value="AA_TRANSFER_CLASS_2"/>
    <property type="match status" value="1"/>
</dbReference>
<dbReference type="CDD" id="cd00609">
    <property type="entry name" value="AAT_like"/>
    <property type="match status" value="1"/>
</dbReference>
<evidence type="ECO:0000256" key="2">
    <source>
        <dbReference type="ARBA" id="ARBA00005011"/>
    </source>
</evidence>
<dbReference type="NCBIfam" id="TIGR01141">
    <property type="entry name" value="hisC"/>
    <property type="match status" value="1"/>
</dbReference>
<feature type="coiled-coil region" evidence="13">
    <location>
        <begin position="249"/>
        <end position="276"/>
    </location>
</feature>
<evidence type="ECO:0000313" key="16">
    <source>
        <dbReference type="Proteomes" id="UP000306552"/>
    </source>
</evidence>
<protein>
    <recommendedName>
        <fullName evidence="12">Histidinol-phosphate aminotransferase</fullName>
        <ecNumber evidence="12">2.6.1.9</ecNumber>
    </recommendedName>
    <alternativeName>
        <fullName evidence="12">Imidazole acetol-phosphate transaminase</fullName>
    </alternativeName>
</protein>
<feature type="modified residue" description="N6-(pyridoxal phosphate)lysine" evidence="12">
    <location>
        <position position="210"/>
    </location>
</feature>
<keyword evidence="7 12" id="KW-0028">Amino-acid biosynthesis</keyword>
<name>A0A4U5TS76_9FLAO</name>
<evidence type="ECO:0000256" key="10">
    <source>
        <dbReference type="ARBA" id="ARBA00023102"/>
    </source>
</evidence>
<evidence type="ECO:0000256" key="4">
    <source>
        <dbReference type="ARBA" id="ARBA00007970"/>
    </source>
</evidence>